<name>A0ABX1JVZ2_9MICC</name>
<keyword evidence="2" id="KW-1185">Reference proteome</keyword>
<dbReference type="Proteomes" id="UP000523795">
    <property type="component" value="Unassembled WGS sequence"/>
</dbReference>
<dbReference type="EMBL" id="JAAZSR010000562">
    <property type="protein sequence ID" value="NKX52496.1"/>
    <property type="molecule type" value="Genomic_DNA"/>
</dbReference>
<protein>
    <submittedName>
        <fullName evidence="1">Uncharacterized protein</fullName>
    </submittedName>
</protein>
<proteinExistence type="predicted"/>
<reference evidence="1 2" key="1">
    <citation type="submission" date="2020-04" db="EMBL/GenBank/DDBJ databases">
        <authorList>
            <person name="Liu S."/>
        </authorList>
    </citation>
    <scope>NUCLEOTIDE SEQUENCE [LARGE SCALE GENOMIC DNA]</scope>
    <source>
        <strain evidence="1 2">CGMCC 1.15091</strain>
    </source>
</reference>
<feature type="non-terminal residue" evidence="1">
    <location>
        <position position="1"/>
    </location>
</feature>
<comment type="caution">
    <text evidence="1">The sequence shown here is derived from an EMBL/GenBank/DDBJ whole genome shotgun (WGS) entry which is preliminary data.</text>
</comment>
<evidence type="ECO:0000313" key="2">
    <source>
        <dbReference type="Proteomes" id="UP000523795"/>
    </source>
</evidence>
<sequence length="85" mass="8376">APPDLLPYLCSQPGDGAELCCVPDPQAGLGGRWATLATVGLVPGTRSMSVLAGPPTGAAPQRWRHLSAAGDLPLAAGPASAAPAH</sequence>
<organism evidence="1 2">
    <name type="scientific">Arthrobacter deserti</name>
    <dbReference type="NCBI Taxonomy" id="1742687"/>
    <lineage>
        <taxon>Bacteria</taxon>
        <taxon>Bacillati</taxon>
        <taxon>Actinomycetota</taxon>
        <taxon>Actinomycetes</taxon>
        <taxon>Micrococcales</taxon>
        <taxon>Micrococcaceae</taxon>
        <taxon>Arthrobacter</taxon>
    </lineage>
</organism>
<evidence type="ECO:0000313" key="1">
    <source>
        <dbReference type="EMBL" id="NKX52496.1"/>
    </source>
</evidence>
<gene>
    <name evidence="1" type="ORF">HER39_18345</name>
</gene>
<accession>A0ABX1JVZ2</accession>